<accession>A0A6L8MUS4</accession>
<proteinExistence type="inferred from homology"/>
<dbReference type="Proteomes" id="UP000483765">
    <property type="component" value="Unassembled WGS sequence"/>
</dbReference>
<feature type="transmembrane region" description="Helical" evidence="7">
    <location>
        <begin position="185"/>
        <end position="207"/>
    </location>
</feature>
<gene>
    <name evidence="9" type="ORF">GLP18_01035</name>
</gene>
<dbReference type="Pfam" id="PF00528">
    <property type="entry name" value="BPD_transp_1"/>
    <property type="match status" value="1"/>
</dbReference>
<dbReference type="InterPro" id="IPR035906">
    <property type="entry name" value="MetI-like_sf"/>
</dbReference>
<evidence type="ECO:0000256" key="4">
    <source>
        <dbReference type="ARBA" id="ARBA00022692"/>
    </source>
</evidence>
<evidence type="ECO:0000256" key="3">
    <source>
        <dbReference type="ARBA" id="ARBA00022475"/>
    </source>
</evidence>
<feature type="domain" description="ABC transmembrane type-1" evidence="8">
    <location>
        <begin position="75"/>
        <end position="267"/>
    </location>
</feature>
<comment type="subcellular location">
    <subcellularLocation>
        <location evidence="1 7">Cell membrane</location>
        <topology evidence="1 7">Multi-pass membrane protein</topology>
    </subcellularLocation>
</comment>
<dbReference type="PANTHER" id="PTHR43744">
    <property type="entry name" value="ABC TRANSPORTER PERMEASE PROTEIN MG189-RELATED-RELATED"/>
    <property type="match status" value="1"/>
</dbReference>
<sequence length="283" mass="31877">MQTRYQLHINYLKQGVSFLLLTAISLYTVFPFLWMVVSSLKTKEEVLNSNQFFPAVPQIKNYLEILFDSPILTYILNSLWTSLLIVFLQVLTGAMLAYALVFLSFRGQKFIFVVVMGTYMLPVAATYIPSYIILSKGGMLNTFTGLIISSTISIFGIFLLRQAFMQVPKALVEAARMDGAKHFRILWEIVCPVTKSSFITFALMSFISAYNSYMWPSLITNEPSKYLVSQGLRRFFIEGGAYGTEWAKVMAASSIIVIPILIIFAFTQKWFINGIGGETGVKG</sequence>
<comment type="caution">
    <text evidence="9">The sequence shown here is derived from an EMBL/GenBank/DDBJ whole genome shotgun (WGS) entry which is preliminary data.</text>
</comment>
<dbReference type="InterPro" id="IPR000515">
    <property type="entry name" value="MetI-like"/>
</dbReference>
<feature type="transmembrane region" description="Helical" evidence="7">
    <location>
        <begin position="79"/>
        <end position="103"/>
    </location>
</feature>
<keyword evidence="5 7" id="KW-1133">Transmembrane helix</keyword>
<feature type="transmembrane region" description="Helical" evidence="7">
    <location>
        <begin position="140"/>
        <end position="164"/>
    </location>
</feature>
<feature type="transmembrane region" description="Helical" evidence="7">
    <location>
        <begin position="110"/>
        <end position="134"/>
    </location>
</feature>
<dbReference type="AlphaFoldDB" id="A0A6L8MUS4"/>
<feature type="transmembrane region" description="Helical" evidence="7">
    <location>
        <begin position="246"/>
        <end position="266"/>
    </location>
</feature>
<dbReference type="GO" id="GO:0055085">
    <property type="term" value="P:transmembrane transport"/>
    <property type="evidence" value="ECO:0007669"/>
    <property type="project" value="InterPro"/>
</dbReference>
<evidence type="ECO:0000256" key="1">
    <source>
        <dbReference type="ARBA" id="ARBA00004651"/>
    </source>
</evidence>
<evidence type="ECO:0000259" key="8">
    <source>
        <dbReference type="PROSITE" id="PS50928"/>
    </source>
</evidence>
<evidence type="ECO:0000256" key="2">
    <source>
        <dbReference type="ARBA" id="ARBA00022448"/>
    </source>
</evidence>
<keyword evidence="6 7" id="KW-0472">Membrane</keyword>
<dbReference type="RefSeq" id="WP_160863600.1">
    <property type="nucleotide sequence ID" value="NZ_WNXH01000001.1"/>
</dbReference>
<dbReference type="SUPFAM" id="SSF161098">
    <property type="entry name" value="MetI-like"/>
    <property type="match status" value="1"/>
</dbReference>
<evidence type="ECO:0000256" key="6">
    <source>
        <dbReference type="ARBA" id="ARBA00023136"/>
    </source>
</evidence>
<evidence type="ECO:0000256" key="7">
    <source>
        <dbReference type="RuleBase" id="RU363032"/>
    </source>
</evidence>
<feature type="transmembrane region" description="Helical" evidence="7">
    <location>
        <begin position="16"/>
        <end position="37"/>
    </location>
</feature>
<keyword evidence="4 7" id="KW-0812">Transmembrane</keyword>
<dbReference type="GO" id="GO:0005886">
    <property type="term" value="C:plasma membrane"/>
    <property type="evidence" value="ECO:0007669"/>
    <property type="project" value="UniProtKB-SubCell"/>
</dbReference>
<organism evidence="9 10">
    <name type="scientific">Streptococcus suis</name>
    <dbReference type="NCBI Taxonomy" id="1307"/>
    <lineage>
        <taxon>Bacteria</taxon>
        <taxon>Bacillati</taxon>
        <taxon>Bacillota</taxon>
        <taxon>Bacilli</taxon>
        <taxon>Lactobacillales</taxon>
        <taxon>Streptococcaceae</taxon>
        <taxon>Streptococcus</taxon>
    </lineage>
</organism>
<dbReference type="Gene3D" id="1.10.3720.10">
    <property type="entry name" value="MetI-like"/>
    <property type="match status" value="1"/>
</dbReference>
<dbReference type="CDD" id="cd06261">
    <property type="entry name" value="TM_PBP2"/>
    <property type="match status" value="1"/>
</dbReference>
<comment type="similarity">
    <text evidence="7">Belongs to the binding-protein-dependent transport system permease family.</text>
</comment>
<dbReference type="EMBL" id="WNXH01000001">
    <property type="protein sequence ID" value="MYN68827.1"/>
    <property type="molecule type" value="Genomic_DNA"/>
</dbReference>
<evidence type="ECO:0000313" key="10">
    <source>
        <dbReference type="Proteomes" id="UP000483765"/>
    </source>
</evidence>
<reference evidence="9 10" key="1">
    <citation type="submission" date="2019-11" db="EMBL/GenBank/DDBJ databases">
        <title>Divergent Streptococcus suis from cattle.</title>
        <authorList>
            <person name="Williamson C."/>
        </authorList>
    </citation>
    <scope>NUCLEOTIDE SEQUENCE [LARGE SCALE GENOMIC DNA]</scope>
    <source>
        <strain evidence="9 10">10-36905</strain>
    </source>
</reference>
<dbReference type="PANTHER" id="PTHR43744:SF12">
    <property type="entry name" value="ABC TRANSPORTER PERMEASE PROTEIN MG189-RELATED"/>
    <property type="match status" value="1"/>
</dbReference>
<protein>
    <submittedName>
        <fullName evidence="9">ABC transporter permease subunit</fullName>
    </submittedName>
</protein>
<keyword evidence="3" id="KW-1003">Cell membrane</keyword>
<name>A0A6L8MUS4_STRSU</name>
<evidence type="ECO:0000313" key="9">
    <source>
        <dbReference type="EMBL" id="MYN68827.1"/>
    </source>
</evidence>
<dbReference type="PROSITE" id="PS50928">
    <property type="entry name" value="ABC_TM1"/>
    <property type="match status" value="1"/>
</dbReference>
<keyword evidence="2 7" id="KW-0813">Transport</keyword>
<evidence type="ECO:0000256" key="5">
    <source>
        <dbReference type="ARBA" id="ARBA00022989"/>
    </source>
</evidence>